<keyword evidence="1" id="KW-0812">Transmembrane</keyword>
<name>A0A2S9WT64_9FLAO</name>
<dbReference type="RefSeq" id="WP_105982488.1">
    <property type="nucleotide sequence ID" value="NZ_MQUC01000003.1"/>
</dbReference>
<dbReference type="Proteomes" id="UP000239532">
    <property type="component" value="Unassembled WGS sequence"/>
</dbReference>
<dbReference type="PROSITE" id="PS51257">
    <property type="entry name" value="PROKAR_LIPOPROTEIN"/>
    <property type="match status" value="1"/>
</dbReference>
<gene>
    <name evidence="3" type="ORF">BST86_06015</name>
</gene>
<dbReference type="InterPro" id="IPR046714">
    <property type="entry name" value="DUF6787"/>
</dbReference>
<organism evidence="3 4">
    <name type="scientific">Nonlabens agnitus</name>
    <dbReference type="NCBI Taxonomy" id="870484"/>
    <lineage>
        <taxon>Bacteria</taxon>
        <taxon>Pseudomonadati</taxon>
        <taxon>Bacteroidota</taxon>
        <taxon>Flavobacteriia</taxon>
        <taxon>Flavobacteriales</taxon>
        <taxon>Flavobacteriaceae</taxon>
        <taxon>Nonlabens</taxon>
    </lineage>
</organism>
<keyword evidence="3" id="KW-0808">Transferase</keyword>
<feature type="domain" description="DUF6787" evidence="2">
    <location>
        <begin position="89"/>
        <end position="165"/>
    </location>
</feature>
<feature type="transmembrane region" description="Helical" evidence="1">
    <location>
        <begin position="121"/>
        <end position="147"/>
    </location>
</feature>
<dbReference type="OrthoDB" id="1151370at2"/>
<evidence type="ECO:0000256" key="1">
    <source>
        <dbReference type="SAM" id="Phobius"/>
    </source>
</evidence>
<comment type="caution">
    <text evidence="3">The sequence shown here is derived from an EMBL/GenBank/DDBJ whole genome shotgun (WGS) entry which is preliminary data.</text>
</comment>
<feature type="transmembrane region" description="Helical" evidence="1">
    <location>
        <begin position="16"/>
        <end position="38"/>
    </location>
</feature>
<evidence type="ECO:0000313" key="4">
    <source>
        <dbReference type="Proteomes" id="UP000239532"/>
    </source>
</evidence>
<dbReference type="GO" id="GO:0016740">
    <property type="term" value="F:transferase activity"/>
    <property type="evidence" value="ECO:0007669"/>
    <property type="project" value="UniProtKB-KW"/>
</dbReference>
<protein>
    <submittedName>
        <fullName evidence="3">Prolipoprotein diacylglyceryl transferase</fullName>
    </submittedName>
</protein>
<feature type="transmembrane region" description="Helical" evidence="1">
    <location>
        <begin position="50"/>
        <end position="71"/>
    </location>
</feature>
<keyword evidence="4" id="KW-1185">Reference proteome</keyword>
<evidence type="ECO:0000313" key="3">
    <source>
        <dbReference type="EMBL" id="PRP66687.1"/>
    </source>
</evidence>
<dbReference type="AlphaFoldDB" id="A0A2S9WT64"/>
<keyword evidence="1" id="KW-0472">Membrane</keyword>
<reference evidence="3 4" key="1">
    <citation type="submission" date="2016-11" db="EMBL/GenBank/DDBJ databases">
        <title>Trade-off between light-utilization and light-protection in marine flavobacteria.</title>
        <authorList>
            <person name="Kumagai Y."/>
        </authorList>
    </citation>
    <scope>NUCLEOTIDE SEQUENCE [LARGE SCALE GENOMIC DNA]</scope>
    <source>
        <strain evidence="3 4">JCM 17109</strain>
    </source>
</reference>
<feature type="transmembrane region" description="Helical" evidence="1">
    <location>
        <begin position="83"/>
        <end position="101"/>
    </location>
</feature>
<proteinExistence type="predicted"/>
<evidence type="ECO:0000259" key="2">
    <source>
        <dbReference type="Pfam" id="PF20584"/>
    </source>
</evidence>
<dbReference type="EMBL" id="MQUC01000003">
    <property type="protein sequence ID" value="PRP66687.1"/>
    <property type="molecule type" value="Genomic_DNA"/>
</dbReference>
<sequence>MQRLKERWEIDKNWQLIYIFLGIIGLLACGFFVARKIIPNTFEDVMYEYLFVLGVTIVNAYIFYLIAMWLFKKLGPKWNVEYRWELIAIFIVFAITGSASARLSGPVLEWIGLDRDTTSGWIFWPLRLLIIFPFYQVLLVFMGWLFGQFDFFWKFEKKMLARFGIQLDKESDN</sequence>
<keyword evidence="3" id="KW-0449">Lipoprotein</keyword>
<dbReference type="Pfam" id="PF20584">
    <property type="entry name" value="DUF6787"/>
    <property type="match status" value="1"/>
</dbReference>
<accession>A0A2S9WT64</accession>
<keyword evidence="1" id="KW-1133">Transmembrane helix</keyword>